<evidence type="ECO:0000313" key="3">
    <source>
        <dbReference type="EMBL" id="GII24281.1"/>
    </source>
</evidence>
<evidence type="ECO:0000259" key="2">
    <source>
        <dbReference type="Pfam" id="PF12728"/>
    </source>
</evidence>
<feature type="domain" description="Helix-turn-helix" evidence="2">
    <location>
        <begin position="58"/>
        <end position="106"/>
    </location>
</feature>
<dbReference type="Pfam" id="PF12728">
    <property type="entry name" value="HTH_17"/>
    <property type="match status" value="1"/>
</dbReference>
<dbReference type="AlphaFoldDB" id="A0A8J3TF09"/>
<feature type="compositionally biased region" description="Basic and acidic residues" evidence="1">
    <location>
        <begin position="139"/>
        <end position="149"/>
    </location>
</feature>
<comment type="caution">
    <text evidence="3">The sequence shown here is derived from an EMBL/GenBank/DDBJ whole genome shotgun (WGS) entry which is preliminary data.</text>
</comment>
<organism evidence="3 4">
    <name type="scientific">Planosporangium mesophilum</name>
    <dbReference type="NCBI Taxonomy" id="689768"/>
    <lineage>
        <taxon>Bacteria</taxon>
        <taxon>Bacillati</taxon>
        <taxon>Actinomycetota</taxon>
        <taxon>Actinomycetes</taxon>
        <taxon>Micromonosporales</taxon>
        <taxon>Micromonosporaceae</taxon>
        <taxon>Planosporangium</taxon>
    </lineage>
</organism>
<evidence type="ECO:0000256" key="1">
    <source>
        <dbReference type="SAM" id="MobiDB-lite"/>
    </source>
</evidence>
<accession>A0A8J3TF09</accession>
<feature type="compositionally biased region" description="Polar residues" evidence="1">
    <location>
        <begin position="47"/>
        <end position="58"/>
    </location>
</feature>
<dbReference type="NCBIfam" id="TIGR01764">
    <property type="entry name" value="excise"/>
    <property type="match status" value="1"/>
</dbReference>
<gene>
    <name evidence="3" type="ORF">Pme01_38780</name>
</gene>
<dbReference type="InterPro" id="IPR041657">
    <property type="entry name" value="HTH_17"/>
</dbReference>
<name>A0A8J3TF09_9ACTN</name>
<sequence length="157" mass="17383">MFPPPFPASSAEPFVKEPVASTAHPNPHRHLACQTAQRSLDPHLSAAPSSTGEGNQLLYTPSEAAELLRVRESWLRRKAAARQIPCTFLGKHLRFSAADLAAIVAQHGQAPTGRRPRRRTPRSTVRDRDLPTRPMRSVDPPDRVDHNHDQGSSTWHG</sequence>
<dbReference type="Proteomes" id="UP000599074">
    <property type="component" value="Unassembled WGS sequence"/>
</dbReference>
<proteinExistence type="predicted"/>
<keyword evidence="4" id="KW-1185">Reference proteome</keyword>
<reference evidence="3" key="1">
    <citation type="submission" date="2021-01" db="EMBL/GenBank/DDBJ databases">
        <title>Whole genome shotgun sequence of Planosporangium mesophilum NBRC 109066.</title>
        <authorList>
            <person name="Komaki H."/>
            <person name="Tamura T."/>
        </authorList>
    </citation>
    <scope>NUCLEOTIDE SEQUENCE</scope>
    <source>
        <strain evidence="3">NBRC 109066</strain>
    </source>
</reference>
<dbReference type="GO" id="GO:0003677">
    <property type="term" value="F:DNA binding"/>
    <property type="evidence" value="ECO:0007669"/>
    <property type="project" value="InterPro"/>
</dbReference>
<protein>
    <recommendedName>
        <fullName evidence="2">Helix-turn-helix domain-containing protein</fullName>
    </recommendedName>
</protein>
<evidence type="ECO:0000313" key="4">
    <source>
        <dbReference type="Proteomes" id="UP000599074"/>
    </source>
</evidence>
<feature type="region of interest" description="Disordered" evidence="1">
    <location>
        <begin position="1"/>
        <end position="58"/>
    </location>
</feature>
<dbReference type="InterPro" id="IPR010093">
    <property type="entry name" value="SinI_DNA-bd"/>
</dbReference>
<feature type="region of interest" description="Disordered" evidence="1">
    <location>
        <begin position="106"/>
        <end position="157"/>
    </location>
</feature>
<dbReference type="EMBL" id="BOON01000035">
    <property type="protein sequence ID" value="GII24281.1"/>
    <property type="molecule type" value="Genomic_DNA"/>
</dbReference>